<sequence>MTSLQFGFREQYNVAEAGLPDLCLGLELPTHFARDMKDYYAIQQPGYSFFSETANNLPKQYLWDRMIDTASLRSRFTRGTEVLKEQAQSYLRKATEFLEVLFILMHVTYGSPARMTEINTWKTVNSVHNQRNIYCHARGLILLGLYNKTTSLTGMERFIIHLLPARLEKLFLCYLIYIRPFEKLLAGGLYKVNNSIIEGYQQYLFTGHKGRFGAERLRQIIQQKTSLSTTLHTRLNAQELRQALVAFLDQFAGHSKAVDSFNEDYAHDIQSGHSSRMAVTHYAISHQDLPSTNRYDVHVFMLVSEAWFELLGEESPGKGLKKILQTAQPSETGQSVEQPIAAIRQIDSDTVERATIIRETIEVYPESVDAKLLPVAPATFQLLYELRGTNARFLSPLQGAAIQTIVSNPGHSFLVVLPTGSGKSDIVYLTSLYEFKNRRVTILVVPFVALRYDIIDRGIKLGLRIVQWSPSITTSEITGAHILVLSVENLDGQHLRRLFSQLLVTKESHSLVARVIFDEAHTVLGHWEFRPSFHAIQHITSLTIPIVLLSATIPPNRVREIRKVYNRLDLRLIRSQTTMRPNINYEVCRVSSDYLLSTLEQTVDNFFGSRNAEDRSLVFCMSKDTVKTLYDHFLTVHDKIGAFYGELSPDMKADILEKWITGSYVLVFTTSGFGTGIDYGSVSLVVHYEGIWGLLDYVQESGRAGRKGDKPAKAIVISRENWHPNYNKITAGDAVAIDDYPGPNGFCRRYTIGTYMDGVGFSCMTYSSDVQQCDVCRATQTQLATHSPITIIPAKDKSHLLQHPIDVSWRSGG</sequence>
<protein>
    <submittedName>
        <fullName evidence="1">P-loop containing nucleoside triphosphate hydrolase protein</fullName>
    </submittedName>
</protein>
<name>A0ACC3TDH5_9ASCO</name>
<dbReference type="EMBL" id="MU970356">
    <property type="protein sequence ID" value="KAK9318720.1"/>
    <property type="molecule type" value="Genomic_DNA"/>
</dbReference>
<comment type="caution">
    <text evidence="1">The sequence shown here is derived from an EMBL/GenBank/DDBJ whole genome shotgun (WGS) entry which is preliminary data.</text>
</comment>
<proteinExistence type="predicted"/>
<gene>
    <name evidence="1" type="ORF">V1517DRAFT_377086</name>
</gene>
<dbReference type="Proteomes" id="UP001489719">
    <property type="component" value="Unassembled WGS sequence"/>
</dbReference>
<accession>A0ACC3TDH5</accession>
<organism evidence="1 2">
    <name type="scientific">Lipomyces orientalis</name>
    <dbReference type="NCBI Taxonomy" id="1233043"/>
    <lineage>
        <taxon>Eukaryota</taxon>
        <taxon>Fungi</taxon>
        <taxon>Dikarya</taxon>
        <taxon>Ascomycota</taxon>
        <taxon>Saccharomycotina</taxon>
        <taxon>Lipomycetes</taxon>
        <taxon>Lipomycetales</taxon>
        <taxon>Lipomycetaceae</taxon>
        <taxon>Lipomyces</taxon>
    </lineage>
</organism>
<keyword evidence="1" id="KW-0378">Hydrolase</keyword>
<evidence type="ECO:0000313" key="1">
    <source>
        <dbReference type="EMBL" id="KAK9318720.1"/>
    </source>
</evidence>
<reference evidence="2" key="1">
    <citation type="journal article" date="2024" name="Front. Bioeng. Biotechnol.">
        <title>Genome-scale model development and genomic sequencing of the oleaginous clade Lipomyces.</title>
        <authorList>
            <person name="Czajka J.J."/>
            <person name="Han Y."/>
            <person name="Kim J."/>
            <person name="Mondo S.J."/>
            <person name="Hofstad B.A."/>
            <person name="Robles A."/>
            <person name="Haridas S."/>
            <person name="Riley R."/>
            <person name="LaButti K."/>
            <person name="Pangilinan J."/>
            <person name="Andreopoulos W."/>
            <person name="Lipzen A."/>
            <person name="Yan J."/>
            <person name="Wang M."/>
            <person name="Ng V."/>
            <person name="Grigoriev I.V."/>
            <person name="Spatafora J.W."/>
            <person name="Magnuson J.K."/>
            <person name="Baker S.E."/>
            <person name="Pomraning K.R."/>
        </authorList>
    </citation>
    <scope>NUCLEOTIDE SEQUENCE [LARGE SCALE GENOMIC DNA]</scope>
    <source>
        <strain evidence="2">CBS 10300</strain>
    </source>
</reference>
<keyword evidence="2" id="KW-1185">Reference proteome</keyword>
<evidence type="ECO:0000313" key="2">
    <source>
        <dbReference type="Proteomes" id="UP001489719"/>
    </source>
</evidence>